<dbReference type="PANTHER" id="PTHR45825">
    <property type="entry name" value="GRANULE-BOUND STARCH SYNTHASE 1, CHLOROPLASTIC/AMYLOPLASTIC"/>
    <property type="match status" value="1"/>
</dbReference>
<dbReference type="InterPro" id="IPR001296">
    <property type="entry name" value="Glyco_trans_1"/>
</dbReference>
<dbReference type="CDD" id="cd03791">
    <property type="entry name" value="GT5_Glycogen_synthase_DULL1-like"/>
    <property type="match status" value="1"/>
</dbReference>
<keyword evidence="4" id="KW-0035">Amyloplast</keyword>
<dbReference type="InterPro" id="IPR032640">
    <property type="entry name" value="AMPK1_CBM"/>
</dbReference>
<feature type="region of interest" description="Disordered" evidence="5">
    <location>
        <begin position="2889"/>
        <end position="2952"/>
    </location>
</feature>
<feature type="region of interest" description="Disordered" evidence="5">
    <location>
        <begin position="969"/>
        <end position="989"/>
    </location>
</feature>
<feature type="region of interest" description="Disordered" evidence="5">
    <location>
        <begin position="378"/>
        <end position="421"/>
    </location>
</feature>
<keyword evidence="4" id="KW-0934">Plastid</keyword>
<dbReference type="SUPFAM" id="SSF81296">
    <property type="entry name" value="E set domains"/>
    <property type="match status" value="1"/>
</dbReference>
<feature type="compositionally biased region" description="Basic and acidic residues" evidence="5">
    <location>
        <begin position="2923"/>
        <end position="2936"/>
    </location>
</feature>
<feature type="compositionally biased region" description="Polar residues" evidence="5">
    <location>
        <begin position="381"/>
        <end position="398"/>
    </location>
</feature>
<feature type="region of interest" description="Disordered" evidence="5">
    <location>
        <begin position="1"/>
        <end position="26"/>
    </location>
</feature>
<evidence type="ECO:0000313" key="9">
    <source>
        <dbReference type="EMBL" id="PFH35371.1"/>
    </source>
</evidence>
<dbReference type="InterPro" id="IPR013783">
    <property type="entry name" value="Ig-like_fold"/>
</dbReference>
<feature type="domain" description="Glycosyl transferase family 1" evidence="6">
    <location>
        <begin position="2590"/>
        <end position="2733"/>
    </location>
</feature>
<dbReference type="EMBL" id="NWUJ01000005">
    <property type="protein sequence ID" value="PFH35371.1"/>
    <property type="molecule type" value="Genomic_DNA"/>
</dbReference>
<dbReference type="Gene3D" id="3.40.50.2000">
    <property type="entry name" value="Glycogen Phosphorylase B"/>
    <property type="match status" value="2"/>
</dbReference>
<dbReference type="Pfam" id="PF08323">
    <property type="entry name" value="Glyco_transf_5"/>
    <property type="match status" value="1"/>
</dbReference>
<dbReference type="RefSeq" id="XP_029219380.1">
    <property type="nucleotide sequence ID" value="XM_029364672.1"/>
</dbReference>
<evidence type="ECO:0000259" key="8">
    <source>
        <dbReference type="Pfam" id="PF16561"/>
    </source>
</evidence>
<feature type="compositionally biased region" description="Basic and acidic residues" evidence="5">
    <location>
        <begin position="2889"/>
        <end position="2900"/>
    </location>
</feature>
<evidence type="ECO:0008006" key="11">
    <source>
        <dbReference type="Google" id="ProtNLM"/>
    </source>
</evidence>
<evidence type="ECO:0000256" key="1">
    <source>
        <dbReference type="ARBA" id="ARBA00004602"/>
    </source>
</evidence>
<dbReference type="Proteomes" id="UP000224006">
    <property type="component" value="Chromosome V"/>
</dbReference>
<feature type="region of interest" description="Disordered" evidence="5">
    <location>
        <begin position="2847"/>
        <end position="2871"/>
    </location>
</feature>
<dbReference type="OrthoDB" id="10263625at2759"/>
<dbReference type="VEuPathDB" id="ToxoDB:BESB_062580"/>
<feature type="region of interest" description="Disordered" evidence="5">
    <location>
        <begin position="196"/>
        <end position="234"/>
    </location>
</feature>
<dbReference type="Gene3D" id="3.20.20.80">
    <property type="entry name" value="Glycosidases"/>
    <property type="match status" value="1"/>
</dbReference>
<protein>
    <recommendedName>
        <fullName evidence="11">Glycogen synthase</fullName>
    </recommendedName>
</protein>
<feature type="compositionally biased region" description="Basic and acidic residues" evidence="5">
    <location>
        <begin position="1879"/>
        <end position="1896"/>
    </location>
</feature>
<feature type="region of interest" description="Disordered" evidence="5">
    <location>
        <begin position="1873"/>
        <end position="1922"/>
    </location>
</feature>
<feature type="compositionally biased region" description="Low complexity" evidence="5">
    <location>
        <begin position="404"/>
        <end position="421"/>
    </location>
</feature>
<dbReference type="SUPFAM" id="SSF53756">
    <property type="entry name" value="UDP-Glycosyltransferase/glycogen phosphorylase"/>
    <property type="match status" value="1"/>
</dbReference>
<keyword evidence="2" id="KW-0328">Glycosyltransferase</keyword>
<dbReference type="GeneID" id="40311186"/>
<dbReference type="InterPro" id="IPR014756">
    <property type="entry name" value="Ig_E-set"/>
</dbReference>
<gene>
    <name evidence="9" type="ORF">BESB_062580</name>
</gene>
<comment type="subcellular location">
    <subcellularLocation>
        <location evidence="1">Plastid</location>
        <location evidence="1">Amyloplast</location>
    </subcellularLocation>
</comment>
<feature type="domain" description="AMP-activated protein kinase glycogen-binding" evidence="8">
    <location>
        <begin position="2976"/>
        <end position="3045"/>
    </location>
</feature>
<keyword evidence="10" id="KW-1185">Reference proteome</keyword>
<dbReference type="SUPFAM" id="SSF51445">
    <property type="entry name" value="(Trans)glycosidases"/>
    <property type="match status" value="1"/>
</dbReference>
<dbReference type="CDD" id="cd02859">
    <property type="entry name" value="E_set_AMPKbeta_like_N"/>
    <property type="match status" value="1"/>
</dbReference>
<feature type="domain" description="Starch synthase catalytic" evidence="7">
    <location>
        <begin position="2295"/>
        <end position="2529"/>
    </location>
</feature>
<reference evidence="9 10" key="1">
    <citation type="submission" date="2017-09" db="EMBL/GenBank/DDBJ databases">
        <title>Genome sequencing of Besnoitia besnoiti strain Bb-Ger1.</title>
        <authorList>
            <person name="Schares G."/>
            <person name="Venepally P."/>
            <person name="Lorenzi H.A."/>
        </authorList>
    </citation>
    <scope>NUCLEOTIDE SEQUENCE [LARGE SCALE GENOMIC DNA]</scope>
    <source>
        <strain evidence="9 10">Bb-Ger1</strain>
    </source>
</reference>
<proteinExistence type="predicted"/>
<feature type="compositionally biased region" description="Acidic residues" evidence="5">
    <location>
        <begin position="1817"/>
        <end position="1827"/>
    </location>
</feature>
<dbReference type="KEGG" id="bbes:BESB_062580"/>
<dbReference type="Pfam" id="PF16561">
    <property type="entry name" value="AMPK1_CBM"/>
    <property type="match status" value="1"/>
</dbReference>
<dbReference type="PANTHER" id="PTHR45825:SF11">
    <property type="entry name" value="ALPHA AMYLASE DOMAIN-CONTAINING PROTEIN"/>
    <property type="match status" value="1"/>
</dbReference>
<evidence type="ECO:0000256" key="4">
    <source>
        <dbReference type="ARBA" id="ARBA00023234"/>
    </source>
</evidence>
<dbReference type="InterPro" id="IPR017853">
    <property type="entry name" value="GH"/>
</dbReference>
<feature type="compositionally biased region" description="Basic residues" evidence="5">
    <location>
        <begin position="584"/>
        <end position="594"/>
    </location>
</feature>
<feature type="compositionally biased region" description="Polar residues" evidence="5">
    <location>
        <begin position="619"/>
        <end position="629"/>
    </location>
</feature>
<accession>A0A2A9MGI4</accession>
<dbReference type="GO" id="GO:0016757">
    <property type="term" value="F:glycosyltransferase activity"/>
    <property type="evidence" value="ECO:0007669"/>
    <property type="project" value="UniProtKB-KW"/>
</dbReference>
<evidence type="ECO:0000256" key="3">
    <source>
        <dbReference type="ARBA" id="ARBA00022679"/>
    </source>
</evidence>
<organism evidence="9 10">
    <name type="scientific">Besnoitia besnoiti</name>
    <name type="common">Apicomplexan protozoan</name>
    <dbReference type="NCBI Taxonomy" id="94643"/>
    <lineage>
        <taxon>Eukaryota</taxon>
        <taxon>Sar</taxon>
        <taxon>Alveolata</taxon>
        <taxon>Apicomplexa</taxon>
        <taxon>Conoidasida</taxon>
        <taxon>Coccidia</taxon>
        <taxon>Eucoccidiorida</taxon>
        <taxon>Eimeriorina</taxon>
        <taxon>Sarcocystidae</taxon>
        <taxon>Besnoitia</taxon>
    </lineage>
</organism>
<evidence type="ECO:0000259" key="6">
    <source>
        <dbReference type="Pfam" id="PF00534"/>
    </source>
</evidence>
<name>A0A2A9MGI4_BESBE</name>
<feature type="region of interest" description="Disordered" evidence="5">
    <location>
        <begin position="1799"/>
        <end position="1827"/>
    </location>
</feature>
<feature type="compositionally biased region" description="Low complexity" evidence="5">
    <location>
        <begin position="2904"/>
        <end position="2922"/>
    </location>
</feature>
<evidence type="ECO:0000313" key="10">
    <source>
        <dbReference type="Proteomes" id="UP000224006"/>
    </source>
</evidence>
<dbReference type="Gene3D" id="2.60.40.10">
    <property type="entry name" value="Immunoglobulins"/>
    <property type="match status" value="1"/>
</dbReference>
<dbReference type="InterPro" id="IPR013534">
    <property type="entry name" value="Starch_synth_cat_dom"/>
</dbReference>
<feature type="region of interest" description="Disordered" evidence="5">
    <location>
        <begin position="1635"/>
        <end position="1675"/>
    </location>
</feature>
<sequence>MLSPRRGRASPLASASHSRAGERFDSRRADMGKRRIALEMQLPVIFKRPGDTLPSSRALQPNSPFIVPAFRACVFDPVAVADEKGPSPSLRVSAFCLVYVSARLFAVVVCFSASPQCASSSPEFDAALQWKHLREIREELYDIQQKCGVVSWPPPVASDADSSTGDEDGERLGWMVLLLKLHQTFASLLFPPSSPGAAEGARGGKACDAETGSNADTSPRDAESPRFPSDTPSIQTNEFEISSLWQLLQAGPGGGSTANGIGAAATGARGAGAGGTGTIFGGALLPSMSGLLTRQESVAETLGRSTSAGAAPTADASYLSGAGALPRSPSMSSSGEQALGVCDANDGHRLPFDVLFEVRRGCWTSVCRRQQAAQLREHQQHQSQLVSSFLHSRPNSFHSGGNGSTPSTSAGGPGSTFSFSSGSPNAGAGNASAAYDTSGGVVSSGGFGGPVPFIARAPCAFCAASLSPLIRFEEHVDPRAPSQRRLLVVLVIDSEVLHFCCCSGGRFEAYFTALMAHLILAGCEELRKTQAAPAGAPAAPPPPGRKASGAVEAAGHDAAAGPAEGEPSARPESPAAASAGSASSKKKSKKKKKAGASGSPPAHIPADTAASLDAEEKSSGATSCPSPSRASPSWPVAAGAPGSPVACERSSSSLDHSTRVFLSWLKFPNFFPSTDEMVTQRAHHAMRVVLDSSRSGLTPGEAAAGGRGGTIGCWRMTKEKFNWHTTLLTSAAVEAVRDSFADLTLDVWHSCFYGAAAQAAGTKCASRERLEQLLIALLGNNDPLIRLEAVKLLNAFYDRHDWQLRQPFVPLIKNVADRFVLSVLIEVSRPCASAAEEASPPTDVFAILAAPSFNRASSTEIYSYHSFSWTLLQSLPPTAHGAETAPHTGESQAAGPKLVRRQRWLGTADFGLFTRCGFYDWRICKAKESDGSWWVVERAVSYDSHRSAAFPTASAAVLSAPLAVAEALQSPARSPPAQETPEARLQRRAAEGPVGAAAARAAAAALAAAFPMRPRKSPHARTRRFDGQRHLEAGGVGTRAQYPEGERKKLLDECIPLQGRVVVLPKDSRQLQLHEVFVDAHEAQWDEETGKVTQRGNFACVAEALPTLANAGVTATLVTGAMERDCGDMVYDAEGNFDYANPDASPFASVCRASPCALLGGVGGFMEVMQEARRVGMKILVQMSNGVSAAHPHRRYAPHLLHFEDADGKKQILYGGENRGVLPQETAILNHRKLETWQLFVDDVKMWVKKFGIDGVRIANAQELPQMLATDAAALSRKDADGQFHYAAPHIIMGEVVVPHSSSFGGYWSLASLASSGLSPSASFRSAASVLAVPAFLDYANPFYVKLCRSVWLESPEFLFIGECWTELQQLAQLQELQGSGASRGSSFLLPGGSTGLHSAAHDASLATHVTEFSVVPSLLITSGIVPQMQLLPSVLPAVLGKKQPVIPVCPSQRGDEGALRQAQLRTPPLSLPPRSLFSALFAMHHNLPRGAFLLQASCTPASPLPALVYGRAAWAAVDLLMLLPDIPCTFAGEMQGSACRLGVPNFFATDGGNVARLRAAHHAGAGAAGGPGKLHIMQHPGGDLATFFRSYSRIGLGQVGDIGGAGSPYRGPPALQRMRGGGAKPEVIRGGYTRYPAGGAIDAHTTPRSETREGASTPGKPEDRSDGEEAWPPNSTLPVLERVRLLDGFESIRQMPALEQEVQEAVLGSRDDGTEGRFDLKSIHRHYAARRKLRKKEPCLHRGRAILVDVRNPDGHSLTKAHRVYEEWPEAAANCDPSLPAQAAAAAACRRLLHADPAGESSEARYERQHSALAGDLDEEDEADERELLEAEEDALAEHAEGDERVIAFVRFDDERIREQVRQCAQLAAALASSKPLQSDRSEPSRAAAQRDSRYDGWGSAGEERRAGRSGEAPRKIDEEKETCHGHSLVLVVTNLSDKPLHDKSVSLRALGVAFRQHRIKHWRFVLQMCDLLACTCETSLEKFLKAHHHCQPSSFAACASGDAAFSSILPNVVSIEELLSEPFLLPEIPPYSSLLRGFTLLPLSAPSQALAPALGAADASAGRARAAEAVPRMPSLYPSLFCCSLLRLQGLLRRLIHQRPLAALAASVRGAAHGPGVAEGADSLLPLALKRTRSRRALTRGNVILHILRQVAGDPELFLAATQKGDRGSASEAELDLLAEFLQELAFALRYREHFLKEKRARQSLEDDGASGEVHEEERPSASLSLFSICSDSQIFERNEELACTFMARLKRLVAGKSAPPPMQDGGEPAPEEASPAIALATEVLEKNSLGAICFVTPELGRWSTVGGLGVMVDELSTTLATELGQEVWVVSPYYDRNRKGEQNYLARDGIFHAFNVTVNVGGESITLGVHTGSVVPGVKLFFLHCASVFPHIYPDVYGLEQIRFIVTFAKATLEIFCHLRQIPPLVITNDWPTCLIPAYAKRRFFGSVYDSTTFYHIIHNLDSTYEGRIYLNKREDVYWLHGLPTDLLVDPHWHNFVINPSRCVLLQCDGWGTVSPSYRDELMGEHGQTNASPLAPLLRRHHHPFATPNGIPIKLRLERLKNLGFRSHWEAKAALQRHYFKFEKGDDSIPLLAFIGRITQQKGVHLIVELAENLIRRYNGRVQILVGGMANWKDGYAARCANQMLDLRARFPHSFWADPGEFFSNGALVNLGADFGLMPSLFEPGGIVQHEFFIAGTPVIAFRTGGLKDTVREGGMLSGALAGASVSVEAARQNNGFTFDAYTAGDFLFAIERALRLFSDRAKYEQLRLNARASVVSCEESARAWLGEFARLRKKIPVNEKRVQEIFHSLPEWSEASWRQRRAANAREASLFRSSIAAASAPAAAPKPAAGTVIDSLPRGPVPTSPFPPATLLELLQLSERRAFAEGSRERAAHEPDVETAAAPEEGSLAGAAEAAGAGAKRESAGDAREAGGGDRSNAGLQRAHGSALRPQSTLLIPCRIKYTPEPGKPRPRTVAVAGSFDDWHVRRPLVWDNALQAFVISLALRPGKYFYKLVVDGEWVCVADAPKHRDASGNENNLLHVV</sequence>
<comment type="caution">
    <text evidence="9">The sequence shown here is derived from an EMBL/GenBank/DDBJ whole genome shotgun (WGS) entry which is preliminary data.</text>
</comment>
<evidence type="ECO:0000256" key="5">
    <source>
        <dbReference type="SAM" id="MobiDB-lite"/>
    </source>
</evidence>
<feature type="region of interest" description="Disordered" evidence="5">
    <location>
        <begin position="533"/>
        <end position="650"/>
    </location>
</feature>
<feature type="compositionally biased region" description="Basic and acidic residues" evidence="5">
    <location>
        <begin position="1903"/>
        <end position="1922"/>
    </location>
</feature>
<feature type="compositionally biased region" description="Low complexity" evidence="5">
    <location>
        <begin position="547"/>
        <end position="583"/>
    </location>
</feature>
<feature type="compositionally biased region" description="Low complexity" evidence="5">
    <location>
        <begin position="630"/>
        <end position="646"/>
    </location>
</feature>
<dbReference type="Pfam" id="PF00534">
    <property type="entry name" value="Glycos_transf_1"/>
    <property type="match status" value="1"/>
</dbReference>
<evidence type="ECO:0000256" key="2">
    <source>
        <dbReference type="ARBA" id="ARBA00022676"/>
    </source>
</evidence>
<dbReference type="STRING" id="94643.A0A2A9MGI4"/>
<evidence type="ECO:0000259" key="7">
    <source>
        <dbReference type="Pfam" id="PF08323"/>
    </source>
</evidence>
<keyword evidence="3" id="KW-0808">Transferase</keyword>